<proteinExistence type="predicted"/>
<gene>
    <name evidence="2" type="ORF">EVAR_60970_1</name>
</gene>
<reference evidence="2 3" key="1">
    <citation type="journal article" date="2019" name="Commun. Biol.">
        <title>The bagworm genome reveals a unique fibroin gene that provides high tensile strength.</title>
        <authorList>
            <person name="Kono N."/>
            <person name="Nakamura H."/>
            <person name="Ohtoshi R."/>
            <person name="Tomita M."/>
            <person name="Numata K."/>
            <person name="Arakawa K."/>
        </authorList>
    </citation>
    <scope>NUCLEOTIDE SEQUENCE [LARGE SCALE GENOMIC DNA]</scope>
</reference>
<keyword evidence="3" id="KW-1185">Reference proteome</keyword>
<dbReference type="AlphaFoldDB" id="A0A4C1XV31"/>
<sequence>MDCDAPDWGRPAARAARPAALAPAARLCPFGNLLGSKTTPLTLDFIKVYWAAEKGTSSVDVSKIQQNARLSGIDGGAGTPEIKYSASNPAPLLSPRRLDLFFSSARSAGQLVPSRSERGARPAHLVHDTEPRRPRGERLEGSREIFI</sequence>
<protein>
    <submittedName>
        <fullName evidence="2">Uncharacterized protein</fullName>
    </submittedName>
</protein>
<evidence type="ECO:0000313" key="2">
    <source>
        <dbReference type="EMBL" id="GBP66913.1"/>
    </source>
</evidence>
<name>A0A4C1XV31_EUMVA</name>
<accession>A0A4C1XV31</accession>
<dbReference type="OrthoDB" id="10630138at2759"/>
<comment type="caution">
    <text evidence="2">The sequence shown here is derived from an EMBL/GenBank/DDBJ whole genome shotgun (WGS) entry which is preliminary data.</text>
</comment>
<organism evidence="2 3">
    <name type="scientific">Eumeta variegata</name>
    <name type="common">Bagworm moth</name>
    <name type="synonym">Eumeta japonica</name>
    <dbReference type="NCBI Taxonomy" id="151549"/>
    <lineage>
        <taxon>Eukaryota</taxon>
        <taxon>Metazoa</taxon>
        <taxon>Ecdysozoa</taxon>
        <taxon>Arthropoda</taxon>
        <taxon>Hexapoda</taxon>
        <taxon>Insecta</taxon>
        <taxon>Pterygota</taxon>
        <taxon>Neoptera</taxon>
        <taxon>Endopterygota</taxon>
        <taxon>Lepidoptera</taxon>
        <taxon>Glossata</taxon>
        <taxon>Ditrysia</taxon>
        <taxon>Tineoidea</taxon>
        <taxon>Psychidae</taxon>
        <taxon>Oiketicinae</taxon>
        <taxon>Eumeta</taxon>
    </lineage>
</organism>
<feature type="region of interest" description="Disordered" evidence="1">
    <location>
        <begin position="112"/>
        <end position="147"/>
    </location>
</feature>
<evidence type="ECO:0000313" key="3">
    <source>
        <dbReference type="Proteomes" id="UP000299102"/>
    </source>
</evidence>
<feature type="compositionally biased region" description="Basic and acidic residues" evidence="1">
    <location>
        <begin position="115"/>
        <end position="147"/>
    </location>
</feature>
<dbReference type="EMBL" id="BGZK01000971">
    <property type="protein sequence ID" value="GBP66913.1"/>
    <property type="molecule type" value="Genomic_DNA"/>
</dbReference>
<evidence type="ECO:0000256" key="1">
    <source>
        <dbReference type="SAM" id="MobiDB-lite"/>
    </source>
</evidence>
<dbReference type="Proteomes" id="UP000299102">
    <property type="component" value="Unassembled WGS sequence"/>
</dbReference>